<dbReference type="InterPro" id="IPR029039">
    <property type="entry name" value="Flavoprotein-like_sf"/>
</dbReference>
<dbReference type="OrthoDB" id="68575at2759"/>
<comment type="caution">
    <text evidence="1">The sequence shown here is derived from an EMBL/GenBank/DDBJ whole genome shotgun (WGS) entry which is preliminary data.</text>
</comment>
<name>A0A371EPM5_MUCPR</name>
<organism evidence="1 2">
    <name type="scientific">Mucuna pruriens</name>
    <name type="common">Velvet bean</name>
    <name type="synonym">Dolichos pruriens</name>
    <dbReference type="NCBI Taxonomy" id="157652"/>
    <lineage>
        <taxon>Eukaryota</taxon>
        <taxon>Viridiplantae</taxon>
        <taxon>Streptophyta</taxon>
        <taxon>Embryophyta</taxon>
        <taxon>Tracheophyta</taxon>
        <taxon>Spermatophyta</taxon>
        <taxon>Magnoliopsida</taxon>
        <taxon>eudicotyledons</taxon>
        <taxon>Gunneridae</taxon>
        <taxon>Pentapetalae</taxon>
        <taxon>rosids</taxon>
        <taxon>fabids</taxon>
        <taxon>Fabales</taxon>
        <taxon>Fabaceae</taxon>
        <taxon>Papilionoideae</taxon>
        <taxon>50 kb inversion clade</taxon>
        <taxon>NPAAA clade</taxon>
        <taxon>indigoferoid/millettioid clade</taxon>
        <taxon>Phaseoleae</taxon>
        <taxon>Mucuna</taxon>
    </lineage>
</organism>
<gene>
    <name evidence="1" type="primary">NQR</name>
    <name evidence="1" type="ORF">CR513_53123</name>
</gene>
<dbReference type="Gene3D" id="3.40.50.360">
    <property type="match status" value="1"/>
</dbReference>
<dbReference type="STRING" id="157652.A0A371EPM5"/>
<protein>
    <submittedName>
        <fullName evidence="1">NADPH:quinone oxidoreductase</fullName>
    </submittedName>
</protein>
<evidence type="ECO:0000313" key="2">
    <source>
        <dbReference type="Proteomes" id="UP000257109"/>
    </source>
</evidence>
<sequence length="131" mass="15282">MFAAIVNAAYDEFGRGRAQYIFAKLVYLDLHFINKPEFFLNAFQPPRKFNDGDLIDEEAKNELKKVLLSLQEFTLSLQGKPTQCWTHLGLDPVAFLARFKKSFYSLNKMKNQCLNSLYEDNRSITIMLQFE</sequence>
<dbReference type="PANTHER" id="PTHR30543:SF19">
    <property type="entry name" value="NAD(P)H DEHYDROGENASE (QUINONE)"/>
    <property type="match status" value="1"/>
</dbReference>
<dbReference type="Proteomes" id="UP000257109">
    <property type="component" value="Unassembled WGS sequence"/>
</dbReference>
<dbReference type="GO" id="GO:0005829">
    <property type="term" value="C:cytosol"/>
    <property type="evidence" value="ECO:0007669"/>
    <property type="project" value="TreeGrafter"/>
</dbReference>
<evidence type="ECO:0000313" key="1">
    <source>
        <dbReference type="EMBL" id="RDX67944.1"/>
    </source>
</evidence>
<reference evidence="1" key="1">
    <citation type="submission" date="2018-05" db="EMBL/GenBank/DDBJ databases">
        <title>Draft genome of Mucuna pruriens seed.</title>
        <authorList>
            <person name="Nnadi N.E."/>
            <person name="Vos R."/>
            <person name="Hasami M.H."/>
            <person name="Devisetty U.K."/>
            <person name="Aguiy J.C."/>
        </authorList>
    </citation>
    <scope>NUCLEOTIDE SEQUENCE [LARGE SCALE GENOMIC DNA]</scope>
    <source>
        <strain evidence="1">JCA_2017</strain>
    </source>
</reference>
<dbReference type="PANTHER" id="PTHR30543">
    <property type="entry name" value="CHROMATE REDUCTASE"/>
    <property type="match status" value="1"/>
</dbReference>
<dbReference type="AlphaFoldDB" id="A0A371EPM5"/>
<dbReference type="EMBL" id="QJKJ01012763">
    <property type="protein sequence ID" value="RDX67944.1"/>
    <property type="molecule type" value="Genomic_DNA"/>
</dbReference>
<keyword evidence="2" id="KW-1185">Reference proteome</keyword>
<dbReference type="GO" id="GO:0010181">
    <property type="term" value="F:FMN binding"/>
    <property type="evidence" value="ECO:0007669"/>
    <property type="project" value="TreeGrafter"/>
</dbReference>
<accession>A0A371EPM5</accession>
<feature type="non-terminal residue" evidence="1">
    <location>
        <position position="1"/>
    </location>
</feature>
<proteinExistence type="predicted"/>
<dbReference type="InterPro" id="IPR050712">
    <property type="entry name" value="NAD(P)H-dep_reductase"/>
</dbReference>